<organism evidence="8 9">
    <name type="scientific">Streptomyces bungoensis</name>
    <dbReference type="NCBI Taxonomy" id="285568"/>
    <lineage>
        <taxon>Bacteria</taxon>
        <taxon>Bacillati</taxon>
        <taxon>Actinomycetota</taxon>
        <taxon>Actinomycetes</taxon>
        <taxon>Kitasatosporales</taxon>
        <taxon>Streptomycetaceae</taxon>
        <taxon>Streptomyces</taxon>
    </lineage>
</organism>
<evidence type="ECO:0000256" key="5">
    <source>
        <dbReference type="ARBA" id="ARBA00023163"/>
    </source>
</evidence>
<dbReference type="Gene3D" id="1.10.1740.10">
    <property type="match status" value="1"/>
</dbReference>
<keyword evidence="9" id="KW-1185">Reference proteome</keyword>
<dbReference type="PANTHER" id="PTHR43133:SF62">
    <property type="entry name" value="RNA POLYMERASE SIGMA FACTOR SIGZ"/>
    <property type="match status" value="1"/>
</dbReference>
<dbReference type="STRING" id="285568.AQJ66_29655"/>
<gene>
    <name evidence="8" type="ORF">AQJ66_29655</name>
</gene>
<name>A0A117R9W3_9ACTN</name>
<dbReference type="Pfam" id="PF04542">
    <property type="entry name" value="Sigma70_r2"/>
    <property type="match status" value="1"/>
</dbReference>
<dbReference type="InterPro" id="IPR007630">
    <property type="entry name" value="RNA_pol_sigma70_r4"/>
</dbReference>
<dbReference type="InterPro" id="IPR013325">
    <property type="entry name" value="RNA_pol_sigma_r2"/>
</dbReference>
<evidence type="ECO:0000259" key="7">
    <source>
        <dbReference type="Pfam" id="PF04545"/>
    </source>
</evidence>
<reference evidence="8 9" key="1">
    <citation type="submission" date="2015-10" db="EMBL/GenBank/DDBJ databases">
        <title>Draft genome sequence of Streptomyces bungoensis DSM 41781, type strain for the species Streptomyces bungoensis.</title>
        <authorList>
            <person name="Ruckert C."/>
            <person name="Winkler A."/>
            <person name="Kalinowski J."/>
            <person name="Kampfer P."/>
            <person name="Glaeser S."/>
        </authorList>
    </citation>
    <scope>NUCLEOTIDE SEQUENCE [LARGE SCALE GENOMIC DNA]</scope>
    <source>
        <strain evidence="8 9">DSM 41781</strain>
    </source>
</reference>
<evidence type="ECO:0000256" key="1">
    <source>
        <dbReference type="ARBA" id="ARBA00010641"/>
    </source>
</evidence>
<dbReference type="SUPFAM" id="SSF88946">
    <property type="entry name" value="Sigma2 domain of RNA polymerase sigma factors"/>
    <property type="match status" value="1"/>
</dbReference>
<evidence type="ECO:0000256" key="4">
    <source>
        <dbReference type="ARBA" id="ARBA00023125"/>
    </source>
</evidence>
<dbReference type="InterPro" id="IPR007627">
    <property type="entry name" value="RNA_pol_sigma70_r2"/>
</dbReference>
<keyword evidence="2" id="KW-0805">Transcription regulation</keyword>
<evidence type="ECO:0000256" key="2">
    <source>
        <dbReference type="ARBA" id="ARBA00023015"/>
    </source>
</evidence>
<feature type="domain" description="RNA polymerase sigma-70 region 4" evidence="7">
    <location>
        <begin position="140"/>
        <end position="187"/>
    </location>
</feature>
<dbReference type="Pfam" id="PF04545">
    <property type="entry name" value="Sigma70_r4"/>
    <property type="match status" value="1"/>
</dbReference>
<comment type="similarity">
    <text evidence="1">Belongs to the sigma-70 factor family. ECF subfamily.</text>
</comment>
<evidence type="ECO:0000313" key="8">
    <source>
        <dbReference type="EMBL" id="KUN79063.1"/>
    </source>
</evidence>
<comment type="caution">
    <text evidence="8">The sequence shown here is derived from an EMBL/GenBank/DDBJ whole genome shotgun (WGS) entry which is preliminary data.</text>
</comment>
<keyword evidence="5" id="KW-0804">Transcription</keyword>
<dbReference type="NCBIfam" id="TIGR02937">
    <property type="entry name" value="sigma70-ECF"/>
    <property type="match status" value="1"/>
</dbReference>
<feature type="domain" description="RNA polymerase sigma-70 region 2" evidence="6">
    <location>
        <begin position="39"/>
        <end position="106"/>
    </location>
</feature>
<dbReference type="Proteomes" id="UP000053024">
    <property type="component" value="Unassembled WGS sequence"/>
</dbReference>
<keyword evidence="3" id="KW-0731">Sigma factor</keyword>
<dbReference type="PANTHER" id="PTHR43133">
    <property type="entry name" value="RNA POLYMERASE ECF-TYPE SIGMA FACTO"/>
    <property type="match status" value="1"/>
</dbReference>
<dbReference type="InterPro" id="IPR036388">
    <property type="entry name" value="WH-like_DNA-bd_sf"/>
</dbReference>
<protein>
    <submittedName>
        <fullName evidence="8">RNA polymerase subunit sigma-24</fullName>
    </submittedName>
</protein>
<proteinExistence type="inferred from homology"/>
<keyword evidence="4" id="KW-0238">DNA-binding</keyword>
<sequence>MWGGAQVIAADGARPSAVEEEDLARGFAAGDEACLKEAYRRWAALVYTLAHRSLADAEEAKDVTQQVFAGAWRGRAHYAPERGALKTWLIGITRKKIADALTQSSRRRRDVDAVTASAPPDSVPPTADQVIDQVLLTEELQRLPPQQRTVLEMAFYEDLTQSQIAQRTGLPLGTVKSHTRRGLSRLKRRLEADSGTH</sequence>
<dbReference type="EMBL" id="LMWX01000055">
    <property type="protein sequence ID" value="KUN79063.1"/>
    <property type="molecule type" value="Genomic_DNA"/>
</dbReference>
<dbReference type="InterPro" id="IPR013324">
    <property type="entry name" value="RNA_pol_sigma_r3/r4-like"/>
</dbReference>
<dbReference type="GO" id="GO:0006352">
    <property type="term" value="P:DNA-templated transcription initiation"/>
    <property type="evidence" value="ECO:0007669"/>
    <property type="project" value="InterPro"/>
</dbReference>
<accession>A0A117R9W3</accession>
<dbReference type="GO" id="GO:0003677">
    <property type="term" value="F:DNA binding"/>
    <property type="evidence" value="ECO:0007669"/>
    <property type="project" value="UniProtKB-KW"/>
</dbReference>
<evidence type="ECO:0000256" key="3">
    <source>
        <dbReference type="ARBA" id="ARBA00023082"/>
    </source>
</evidence>
<dbReference type="Gene3D" id="1.10.10.10">
    <property type="entry name" value="Winged helix-like DNA-binding domain superfamily/Winged helix DNA-binding domain"/>
    <property type="match status" value="1"/>
</dbReference>
<dbReference type="InterPro" id="IPR014284">
    <property type="entry name" value="RNA_pol_sigma-70_dom"/>
</dbReference>
<evidence type="ECO:0000313" key="9">
    <source>
        <dbReference type="Proteomes" id="UP000053024"/>
    </source>
</evidence>
<dbReference type="CDD" id="cd06171">
    <property type="entry name" value="Sigma70_r4"/>
    <property type="match status" value="1"/>
</dbReference>
<dbReference type="InterPro" id="IPR039425">
    <property type="entry name" value="RNA_pol_sigma-70-like"/>
</dbReference>
<dbReference type="SUPFAM" id="SSF88659">
    <property type="entry name" value="Sigma3 and sigma4 domains of RNA polymerase sigma factors"/>
    <property type="match status" value="1"/>
</dbReference>
<dbReference type="GO" id="GO:0016987">
    <property type="term" value="F:sigma factor activity"/>
    <property type="evidence" value="ECO:0007669"/>
    <property type="project" value="UniProtKB-KW"/>
</dbReference>
<evidence type="ECO:0000259" key="6">
    <source>
        <dbReference type="Pfam" id="PF04542"/>
    </source>
</evidence>
<dbReference type="AlphaFoldDB" id="A0A117R9W3"/>